<evidence type="ECO:0000256" key="6">
    <source>
        <dbReference type="ARBA" id="ARBA00022984"/>
    </source>
</evidence>
<feature type="domain" description="Glycosyl transferase family 28 C-terminal" evidence="12">
    <location>
        <begin position="188"/>
        <end position="358"/>
    </location>
</feature>
<dbReference type="SUPFAM" id="SSF53756">
    <property type="entry name" value="UDP-Glycosyltransferase/glycogen phosphorylase"/>
    <property type="match status" value="1"/>
</dbReference>
<dbReference type="GO" id="GO:0051301">
    <property type="term" value="P:cell division"/>
    <property type="evidence" value="ECO:0007669"/>
    <property type="project" value="UniProtKB-KW"/>
</dbReference>
<name>A0A840UIE4_9FIRM</name>
<evidence type="ECO:0000313" key="14">
    <source>
        <dbReference type="Proteomes" id="UP000559117"/>
    </source>
</evidence>
<keyword evidence="2 10" id="KW-0132">Cell division</keyword>
<evidence type="ECO:0000256" key="5">
    <source>
        <dbReference type="ARBA" id="ARBA00022960"/>
    </source>
</evidence>
<feature type="binding site" evidence="10">
    <location>
        <position position="165"/>
    </location>
    <ligand>
        <name>UDP-N-acetyl-alpha-D-glucosamine</name>
        <dbReference type="ChEBI" id="CHEBI:57705"/>
    </ligand>
</feature>
<dbReference type="Gene3D" id="3.40.50.2000">
    <property type="entry name" value="Glycogen Phosphorylase B"/>
    <property type="match status" value="2"/>
</dbReference>
<dbReference type="Pfam" id="PF03033">
    <property type="entry name" value="Glyco_transf_28"/>
    <property type="match status" value="1"/>
</dbReference>
<evidence type="ECO:0000256" key="1">
    <source>
        <dbReference type="ARBA" id="ARBA00022475"/>
    </source>
</evidence>
<dbReference type="Pfam" id="PF04101">
    <property type="entry name" value="Glyco_tran_28_C"/>
    <property type="match status" value="1"/>
</dbReference>
<comment type="catalytic activity">
    <reaction evidence="10">
        <text>di-trans,octa-cis-undecaprenyl diphospho-N-acetyl-alpha-D-muramoyl-L-alanyl-D-glutamyl-meso-2,6-diaminopimeloyl-D-alanyl-D-alanine + UDP-N-acetyl-alpha-D-glucosamine = di-trans,octa-cis-undecaprenyl diphospho-[N-acetyl-alpha-D-glucosaminyl-(1-&gt;4)]-N-acetyl-alpha-D-muramoyl-L-alanyl-D-glutamyl-meso-2,6-diaminopimeloyl-D-alanyl-D-alanine + UDP + H(+)</text>
        <dbReference type="Rhea" id="RHEA:31227"/>
        <dbReference type="ChEBI" id="CHEBI:15378"/>
        <dbReference type="ChEBI" id="CHEBI:57705"/>
        <dbReference type="ChEBI" id="CHEBI:58223"/>
        <dbReference type="ChEBI" id="CHEBI:61387"/>
        <dbReference type="ChEBI" id="CHEBI:61388"/>
        <dbReference type="EC" id="2.4.1.227"/>
    </reaction>
</comment>
<dbReference type="InterPro" id="IPR007235">
    <property type="entry name" value="Glyco_trans_28_C"/>
</dbReference>
<dbReference type="Proteomes" id="UP000559117">
    <property type="component" value="Unassembled WGS sequence"/>
</dbReference>
<evidence type="ECO:0000256" key="9">
    <source>
        <dbReference type="ARBA" id="ARBA00023316"/>
    </source>
</evidence>
<dbReference type="UniPathway" id="UPA00219"/>
<dbReference type="GO" id="GO:0009252">
    <property type="term" value="P:peptidoglycan biosynthetic process"/>
    <property type="evidence" value="ECO:0007669"/>
    <property type="project" value="UniProtKB-UniRule"/>
</dbReference>
<dbReference type="InterPro" id="IPR004276">
    <property type="entry name" value="GlycoTrans_28_N"/>
</dbReference>
<keyword evidence="4 10" id="KW-0808">Transferase</keyword>
<dbReference type="InterPro" id="IPR006009">
    <property type="entry name" value="GlcNAc_MurG"/>
</dbReference>
<evidence type="ECO:0000313" key="13">
    <source>
        <dbReference type="EMBL" id="MBB5335950.1"/>
    </source>
</evidence>
<keyword evidence="6 10" id="KW-0573">Peptidoglycan synthesis</keyword>
<evidence type="ECO:0000259" key="12">
    <source>
        <dbReference type="Pfam" id="PF04101"/>
    </source>
</evidence>
<comment type="subcellular location">
    <subcellularLocation>
        <location evidence="10">Cell membrane</location>
        <topology evidence="10">Peripheral membrane protein</topology>
        <orientation evidence="10">Cytoplasmic side</orientation>
    </subcellularLocation>
</comment>
<dbReference type="CDD" id="cd03785">
    <property type="entry name" value="GT28_MurG"/>
    <property type="match status" value="1"/>
</dbReference>
<comment type="function">
    <text evidence="10">Cell wall formation. Catalyzes the transfer of a GlcNAc subunit on undecaprenyl-pyrophosphoryl-MurNAc-pentapeptide (lipid intermediate I) to form undecaprenyl-pyrophosphoryl-MurNAc-(pentapeptide)GlcNAc (lipid intermediate II).</text>
</comment>
<evidence type="ECO:0000256" key="4">
    <source>
        <dbReference type="ARBA" id="ARBA00022679"/>
    </source>
</evidence>
<keyword evidence="5 10" id="KW-0133">Cell shape</keyword>
<feature type="binding site" evidence="10">
    <location>
        <begin position="10"/>
        <end position="12"/>
    </location>
    <ligand>
        <name>UDP-N-acetyl-alpha-D-glucosamine</name>
        <dbReference type="ChEBI" id="CHEBI:57705"/>
    </ligand>
</feature>
<gene>
    <name evidence="10" type="primary">murG</name>
    <name evidence="13" type="ORF">HNR32_001094</name>
</gene>
<dbReference type="GO" id="GO:0005975">
    <property type="term" value="P:carbohydrate metabolic process"/>
    <property type="evidence" value="ECO:0007669"/>
    <property type="project" value="InterPro"/>
</dbReference>
<evidence type="ECO:0000256" key="3">
    <source>
        <dbReference type="ARBA" id="ARBA00022676"/>
    </source>
</evidence>
<dbReference type="GO" id="GO:0050511">
    <property type="term" value="F:undecaprenyldiphospho-muramoylpentapeptide beta-N-acetylglucosaminyltransferase activity"/>
    <property type="evidence" value="ECO:0007669"/>
    <property type="project" value="UniProtKB-UniRule"/>
</dbReference>
<keyword evidence="14" id="KW-1185">Reference proteome</keyword>
<evidence type="ECO:0000256" key="7">
    <source>
        <dbReference type="ARBA" id="ARBA00023136"/>
    </source>
</evidence>
<dbReference type="GO" id="GO:0008360">
    <property type="term" value="P:regulation of cell shape"/>
    <property type="evidence" value="ECO:0007669"/>
    <property type="project" value="UniProtKB-KW"/>
</dbReference>
<keyword evidence="3 10" id="KW-0328">Glycosyltransferase</keyword>
<keyword evidence="1 10" id="KW-1003">Cell membrane</keyword>
<feature type="binding site" evidence="10">
    <location>
        <position position="124"/>
    </location>
    <ligand>
        <name>UDP-N-acetyl-alpha-D-glucosamine</name>
        <dbReference type="ChEBI" id="CHEBI:57705"/>
    </ligand>
</feature>
<keyword evidence="9 10" id="KW-0961">Cell wall biogenesis/degradation</keyword>
<dbReference type="RefSeq" id="WP_183860427.1">
    <property type="nucleotide sequence ID" value="NZ_JACHFH010000010.1"/>
</dbReference>
<sequence length="368" mass="39954">MKIIFSGGGTGGHIYPALTLIETIKEKYPQAEILYVGTKKGLEADIVPKADIPFATINIEGFARKLSLHNLVVVGKAAMGLLKARRIIKKFSPDVVVGTGGYVSGPLLMMAALMKIPTLIQDQNAVPGVTNKILAKFVTKIACGYESACKFFPADKVQLTGNPIRKDVLSYTRSEAIKKLKLDPAKKTLLVTGGSRGARRINEAMLDVYKSFANSDKLQILHITGKTEYERFIDSVKRENIDLAKVSNIQIKPYLYDMPQALAAADVIVSRAGAIGLAEITARGLASILVPYPYAAENHQEYNAKALVNAKAAKMILNKELNGQALIVMLEDLLQSPADLLQIAQNSKKMGYPQAVDNIVSMIVSIVK</sequence>
<comment type="pathway">
    <text evidence="10">Cell wall biogenesis; peptidoglycan biosynthesis.</text>
</comment>
<keyword evidence="8 10" id="KW-0131">Cell cycle</keyword>
<comment type="caution">
    <text evidence="10">Lacks conserved residue(s) required for the propagation of feature annotation.</text>
</comment>
<evidence type="ECO:0000256" key="2">
    <source>
        <dbReference type="ARBA" id="ARBA00022618"/>
    </source>
</evidence>
<feature type="binding site" evidence="10">
    <location>
        <position position="300"/>
    </location>
    <ligand>
        <name>UDP-N-acetyl-alpha-D-glucosamine</name>
        <dbReference type="ChEBI" id="CHEBI:57705"/>
    </ligand>
</feature>
<organism evidence="13 14">
    <name type="scientific">Pectinatus brassicae</name>
    <dbReference type="NCBI Taxonomy" id="862415"/>
    <lineage>
        <taxon>Bacteria</taxon>
        <taxon>Bacillati</taxon>
        <taxon>Bacillota</taxon>
        <taxon>Negativicutes</taxon>
        <taxon>Selenomonadales</taxon>
        <taxon>Selenomonadaceae</taxon>
        <taxon>Pectinatus</taxon>
    </lineage>
</organism>
<dbReference type="EMBL" id="JACHFH010000010">
    <property type="protein sequence ID" value="MBB5335950.1"/>
    <property type="molecule type" value="Genomic_DNA"/>
</dbReference>
<keyword evidence="7 10" id="KW-0472">Membrane</keyword>
<dbReference type="PANTHER" id="PTHR21015">
    <property type="entry name" value="UDP-N-ACETYLGLUCOSAMINE--N-ACETYLMURAMYL-(PENTAPEPTIDE) PYROPHOSPHORYL-UNDECAPRENOL N-ACETYLGLUCOSAMINE TRANSFERASE 1"/>
    <property type="match status" value="1"/>
</dbReference>
<feature type="binding site" evidence="10">
    <location>
        <position position="195"/>
    </location>
    <ligand>
        <name>UDP-N-acetyl-alpha-D-glucosamine</name>
        <dbReference type="ChEBI" id="CHEBI:57705"/>
    </ligand>
</feature>
<accession>A0A840UIE4</accession>
<proteinExistence type="inferred from homology"/>
<evidence type="ECO:0000259" key="11">
    <source>
        <dbReference type="Pfam" id="PF03033"/>
    </source>
</evidence>
<reference evidence="13 14" key="1">
    <citation type="submission" date="2020-08" db="EMBL/GenBank/DDBJ databases">
        <title>Genomic Encyclopedia of Type Strains, Phase IV (KMG-IV): sequencing the most valuable type-strain genomes for metagenomic binning, comparative biology and taxonomic classification.</title>
        <authorList>
            <person name="Goeker M."/>
        </authorList>
    </citation>
    <scope>NUCLEOTIDE SEQUENCE [LARGE SCALE GENOMIC DNA]</scope>
    <source>
        <strain evidence="13 14">DSM 24661</strain>
    </source>
</reference>
<dbReference type="EC" id="2.4.1.227" evidence="10"/>
<dbReference type="AlphaFoldDB" id="A0A840UIE4"/>
<dbReference type="HAMAP" id="MF_00033">
    <property type="entry name" value="MurG"/>
    <property type="match status" value="1"/>
</dbReference>
<dbReference type="GO" id="GO:0005886">
    <property type="term" value="C:plasma membrane"/>
    <property type="evidence" value="ECO:0007669"/>
    <property type="project" value="UniProtKB-SubCell"/>
</dbReference>
<protein>
    <recommendedName>
        <fullName evidence="10">UDP-N-acetylglucosamine--N-acetylmuramyl-(pentapeptide) pyrophosphoryl-undecaprenol N-acetylglucosamine transferase</fullName>
        <ecNumber evidence="10">2.4.1.227</ecNumber>
    </recommendedName>
    <alternativeName>
        <fullName evidence="10">Undecaprenyl-PP-MurNAc-pentapeptide-UDPGlcNAc GlcNAc transferase</fullName>
    </alternativeName>
</protein>
<dbReference type="NCBIfam" id="TIGR01133">
    <property type="entry name" value="murG"/>
    <property type="match status" value="1"/>
</dbReference>
<comment type="similarity">
    <text evidence="10">Belongs to the glycosyltransferase 28 family. MurG subfamily.</text>
</comment>
<feature type="domain" description="Glycosyltransferase family 28 N-terminal" evidence="11">
    <location>
        <begin position="3"/>
        <end position="142"/>
    </location>
</feature>
<evidence type="ECO:0000256" key="8">
    <source>
        <dbReference type="ARBA" id="ARBA00023306"/>
    </source>
</evidence>
<evidence type="ECO:0000256" key="10">
    <source>
        <dbReference type="HAMAP-Rule" id="MF_00033"/>
    </source>
</evidence>
<dbReference type="GO" id="GO:0071555">
    <property type="term" value="P:cell wall organization"/>
    <property type="evidence" value="ECO:0007669"/>
    <property type="project" value="UniProtKB-KW"/>
</dbReference>
<dbReference type="PANTHER" id="PTHR21015:SF22">
    <property type="entry name" value="GLYCOSYLTRANSFERASE"/>
    <property type="match status" value="1"/>
</dbReference>
<comment type="caution">
    <text evidence="13">The sequence shown here is derived from an EMBL/GenBank/DDBJ whole genome shotgun (WGS) entry which is preliminary data.</text>
</comment>